<dbReference type="Proteomes" id="UP000008694">
    <property type="component" value="Unassembled WGS sequence"/>
</dbReference>
<accession>D7LFE5</accession>
<reference evidence="2" key="1">
    <citation type="journal article" date="2011" name="Nat. Genet.">
        <title>The Arabidopsis lyrata genome sequence and the basis of rapid genome size change.</title>
        <authorList>
            <person name="Hu T.T."/>
            <person name="Pattyn P."/>
            <person name="Bakker E.G."/>
            <person name="Cao J."/>
            <person name="Cheng J.-F."/>
            <person name="Clark R.M."/>
            <person name="Fahlgren N."/>
            <person name="Fawcett J.A."/>
            <person name="Grimwood J."/>
            <person name="Gundlach H."/>
            <person name="Haberer G."/>
            <person name="Hollister J.D."/>
            <person name="Ossowski S."/>
            <person name="Ottilar R.P."/>
            <person name="Salamov A.A."/>
            <person name="Schneeberger K."/>
            <person name="Spannagl M."/>
            <person name="Wang X."/>
            <person name="Yang L."/>
            <person name="Nasrallah M.E."/>
            <person name="Bergelson J."/>
            <person name="Carrington J.C."/>
            <person name="Gaut B.S."/>
            <person name="Schmutz J."/>
            <person name="Mayer K.F.X."/>
            <person name="Van de Peer Y."/>
            <person name="Grigoriev I.V."/>
            <person name="Nordborg M."/>
            <person name="Weigel D."/>
            <person name="Guo Y.-L."/>
        </authorList>
    </citation>
    <scope>NUCLEOTIDE SEQUENCE [LARGE SCALE GENOMIC DNA]</scope>
    <source>
        <strain evidence="2">cv. MN47</strain>
    </source>
</reference>
<keyword evidence="2" id="KW-1185">Reference proteome</keyword>
<evidence type="ECO:0000313" key="2">
    <source>
        <dbReference type="Proteomes" id="UP000008694"/>
    </source>
</evidence>
<dbReference type="EMBL" id="GL348716">
    <property type="protein sequence ID" value="EFH57107.1"/>
    <property type="molecule type" value="Genomic_DNA"/>
</dbReference>
<evidence type="ECO:0000313" key="1">
    <source>
        <dbReference type="EMBL" id="EFH57107.1"/>
    </source>
</evidence>
<sequence length="59" mass="6569">MINRKLRRGERYLAGLESVFFTGELEITGNKNKLSLATRKLTIDGGPDVDACTVGREEK</sequence>
<dbReference type="AlphaFoldDB" id="D7LFE5"/>
<dbReference type="Gramene" id="Al_scaffold_0004_967">
    <property type="protein sequence ID" value="Al_scaffold_0004_967"/>
    <property type="gene ID" value="Al_scaffold_0004_967"/>
</dbReference>
<dbReference type="HOGENOM" id="CLU_2963967_0_0_1"/>
<organism evidence="2">
    <name type="scientific">Arabidopsis lyrata subsp. lyrata</name>
    <name type="common">Lyre-leaved rock-cress</name>
    <dbReference type="NCBI Taxonomy" id="81972"/>
    <lineage>
        <taxon>Eukaryota</taxon>
        <taxon>Viridiplantae</taxon>
        <taxon>Streptophyta</taxon>
        <taxon>Embryophyta</taxon>
        <taxon>Tracheophyta</taxon>
        <taxon>Spermatophyta</taxon>
        <taxon>Magnoliopsida</taxon>
        <taxon>eudicotyledons</taxon>
        <taxon>Gunneridae</taxon>
        <taxon>Pentapetalae</taxon>
        <taxon>rosids</taxon>
        <taxon>malvids</taxon>
        <taxon>Brassicales</taxon>
        <taxon>Brassicaceae</taxon>
        <taxon>Camelineae</taxon>
        <taxon>Arabidopsis</taxon>
    </lineage>
</organism>
<gene>
    <name evidence="1" type="ORF">ARALYDRAFT_668248</name>
</gene>
<protein>
    <submittedName>
        <fullName evidence="1">Predicted protein</fullName>
    </submittedName>
</protein>
<proteinExistence type="predicted"/>
<name>D7LFE5_ARALL</name>